<name>A0ABW0U7K3_9BACI</name>
<proteinExistence type="predicted"/>
<keyword evidence="1" id="KW-1133">Transmembrane helix</keyword>
<dbReference type="Proteomes" id="UP001596143">
    <property type="component" value="Unassembled WGS sequence"/>
</dbReference>
<evidence type="ECO:0000256" key="1">
    <source>
        <dbReference type="SAM" id="Phobius"/>
    </source>
</evidence>
<feature type="transmembrane region" description="Helical" evidence="1">
    <location>
        <begin position="12"/>
        <end position="38"/>
    </location>
</feature>
<dbReference type="RefSeq" id="WP_270895348.1">
    <property type="nucleotide sequence ID" value="NZ_JBHSPF010000030.1"/>
</dbReference>
<evidence type="ECO:0000313" key="3">
    <source>
        <dbReference type="Proteomes" id="UP001596143"/>
    </source>
</evidence>
<dbReference type="Pfam" id="PF09911">
    <property type="entry name" value="DUF2140"/>
    <property type="match status" value="1"/>
</dbReference>
<keyword evidence="1" id="KW-0812">Transmembrane</keyword>
<dbReference type="InterPro" id="IPR018672">
    <property type="entry name" value="DUF2140"/>
</dbReference>
<protein>
    <submittedName>
        <fullName evidence="2">YpmS family protein</fullName>
    </submittedName>
</protein>
<dbReference type="EMBL" id="JBHSPF010000030">
    <property type="protein sequence ID" value="MFC5628775.1"/>
    <property type="molecule type" value="Genomic_DNA"/>
</dbReference>
<gene>
    <name evidence="2" type="ORF">ACFPTR_07680</name>
</gene>
<accession>A0ABW0U7K3</accession>
<keyword evidence="1" id="KW-0472">Membrane</keyword>
<organism evidence="2 3">
    <name type="scientific">Aliibacillus thermotolerans</name>
    <dbReference type="NCBI Taxonomy" id="1834418"/>
    <lineage>
        <taxon>Bacteria</taxon>
        <taxon>Bacillati</taxon>
        <taxon>Bacillota</taxon>
        <taxon>Bacilli</taxon>
        <taxon>Bacillales</taxon>
        <taxon>Bacillaceae</taxon>
        <taxon>Aliibacillus</taxon>
    </lineage>
</organism>
<comment type="caution">
    <text evidence="2">The sequence shown here is derived from an EMBL/GenBank/DDBJ whole genome shotgun (WGS) entry which is preliminary data.</text>
</comment>
<reference evidence="3" key="1">
    <citation type="journal article" date="2019" name="Int. J. Syst. Evol. Microbiol.">
        <title>The Global Catalogue of Microorganisms (GCM) 10K type strain sequencing project: providing services to taxonomists for standard genome sequencing and annotation.</title>
        <authorList>
            <consortium name="The Broad Institute Genomics Platform"/>
            <consortium name="The Broad Institute Genome Sequencing Center for Infectious Disease"/>
            <person name="Wu L."/>
            <person name="Ma J."/>
        </authorList>
    </citation>
    <scope>NUCLEOTIDE SEQUENCE [LARGE SCALE GENOMIC DNA]</scope>
    <source>
        <strain evidence="3">CGMCC 1.15790</strain>
    </source>
</reference>
<evidence type="ECO:0000313" key="2">
    <source>
        <dbReference type="EMBL" id="MFC5628775.1"/>
    </source>
</evidence>
<sequence length="193" mass="22190">MKNIMDKKQYIWKWLFFSLLIVNISVIAIIFSLVFLVGREAQVDTYERKDNSSFQAYMSLQFTPTQLNEWLKEEWSHEQVNIYFGQDTIQTEVSFDIFGQTTHMFIAFQPKVLPDGNVGLTETSFSLGGFSVPPGMALSALQSQVDVPSYVELYPNDRFIVIRLDQISFKGDYYLKAKEVDLEKGSIELLVGK</sequence>
<keyword evidence="3" id="KW-1185">Reference proteome</keyword>